<reference evidence="1 2" key="1">
    <citation type="journal article" date="2005" name="Genome Res.">
        <title>Complete genome sequence of the hyperthermophilic archaeon Thermococcus kodakaraensis KOD1 and comparison with Pyrococcus genomes.</title>
        <authorList>
            <person name="Fukui T."/>
            <person name="Atomi H."/>
            <person name="Kanai T."/>
            <person name="Matsumi R."/>
            <person name="Fujiwara S."/>
            <person name="Imanaka T."/>
        </authorList>
    </citation>
    <scope>NUCLEOTIDE SEQUENCE [LARGE SCALE GENOMIC DNA]</scope>
    <source>
        <strain evidence="2">ATCC BAA-918 / JCM 12380 / KOD1</strain>
    </source>
</reference>
<sequence>MKVNKKKALIAGLGISLSLAVLFGVYSVIAYATPVSTRDVSYTTAYSEGGSLRHYALFSNETVYQNGTSLKYYPSGITDVIRGEYRYSTSPGASGSYKIEMHSNYYVSVNRKPVYLLNRTTEIASGNFAGSFSVPVKFNMTSLGEELKKIREGTDLHRAENEVYLTVTVSINGREPFTQKIQLKKDTSGMLSLDGATKDYQKVERNVSITENSVGFVGTSVKDSTARKVFPAMALLFAVPPLGFVYSKREKKPKDELASLRKYVVEGKSPEGTRKVELKTPEDLKRVFELVDRPIVHDGSNEGDVYSIADGDTVYEYQQL</sequence>
<organism evidence="1 2">
    <name type="scientific">Thermococcus kodakarensis (strain ATCC BAA-918 / JCM 12380 / KOD1)</name>
    <name type="common">Pyrococcus kodakaraensis (strain KOD1)</name>
    <dbReference type="NCBI Taxonomy" id="69014"/>
    <lineage>
        <taxon>Archaea</taxon>
        <taxon>Methanobacteriati</taxon>
        <taxon>Methanobacteriota</taxon>
        <taxon>Thermococci</taxon>
        <taxon>Thermococcales</taxon>
        <taxon>Thermococcaceae</taxon>
        <taxon>Thermococcus</taxon>
    </lineage>
</organism>
<dbReference type="PhylomeDB" id="Q5JJ12"/>
<dbReference type="HOGENOM" id="CLU_075238_0_0_2"/>
<dbReference type="PATRIC" id="fig|69014.16.peg.1659"/>
<name>Q5JJ12_THEKO</name>
<dbReference type="Proteomes" id="UP000000536">
    <property type="component" value="Chromosome"/>
</dbReference>
<dbReference type="InterPro" id="IPR035185">
    <property type="entry name" value="DUF5305"/>
</dbReference>
<dbReference type="AlphaFoldDB" id="Q5JJ12"/>
<keyword evidence="2" id="KW-1185">Reference proteome</keyword>
<dbReference type="GeneID" id="78448230"/>
<proteinExistence type="predicted"/>
<dbReference type="EnsemblBacteria" id="BAD85890">
    <property type="protein sequence ID" value="BAD85890"/>
    <property type="gene ID" value="TK1701"/>
</dbReference>
<protein>
    <submittedName>
        <fullName evidence="1">Uncharacterized protein</fullName>
    </submittedName>
</protein>
<dbReference type="STRING" id="69014.TK1701"/>
<evidence type="ECO:0000313" key="1">
    <source>
        <dbReference type="EMBL" id="BAD85890.1"/>
    </source>
</evidence>
<dbReference type="EMBL" id="AP006878">
    <property type="protein sequence ID" value="BAD85890.1"/>
    <property type="molecule type" value="Genomic_DNA"/>
</dbReference>
<evidence type="ECO:0000313" key="2">
    <source>
        <dbReference type="Proteomes" id="UP000000536"/>
    </source>
</evidence>
<accession>Q5JJ12</accession>
<dbReference type="Pfam" id="PF17231">
    <property type="entry name" value="DUF5305"/>
    <property type="match status" value="1"/>
</dbReference>
<dbReference type="KEGG" id="tko:TK1701"/>
<dbReference type="RefSeq" id="WP_011250652.1">
    <property type="nucleotide sequence ID" value="NC_006624.1"/>
</dbReference>
<dbReference type="eggNOG" id="arCOG04474">
    <property type="taxonomic scope" value="Archaea"/>
</dbReference>
<dbReference type="InParanoid" id="Q5JJ12"/>
<gene>
    <name evidence="1" type="ordered locus">TK1701</name>
</gene>